<protein>
    <submittedName>
        <fullName evidence="4">Thymidylate synthase</fullName>
    </submittedName>
</protein>
<evidence type="ECO:0000313" key="5">
    <source>
        <dbReference type="Proteomes" id="UP001165135"/>
    </source>
</evidence>
<accession>A0A9W6VSN9</accession>
<dbReference type="InterPro" id="IPR045097">
    <property type="entry name" value="Thymidate_synth/dCMP_Mease"/>
</dbReference>
<dbReference type="Pfam" id="PF00303">
    <property type="entry name" value="Thymidylat_synt"/>
    <property type="match status" value="1"/>
</dbReference>
<comment type="caution">
    <text evidence="4">The sequence shown here is derived from an EMBL/GenBank/DDBJ whole genome shotgun (WGS) entry which is preliminary data.</text>
</comment>
<dbReference type="AlphaFoldDB" id="A0A9W6VSN9"/>
<keyword evidence="2" id="KW-0808">Transferase</keyword>
<dbReference type="GO" id="GO:0006231">
    <property type="term" value="P:dTMP biosynthetic process"/>
    <property type="evidence" value="ECO:0007669"/>
    <property type="project" value="TreeGrafter"/>
</dbReference>
<dbReference type="EMBL" id="BSTJ01000010">
    <property type="protein sequence ID" value="GLY78875.1"/>
    <property type="molecule type" value="Genomic_DNA"/>
</dbReference>
<name>A0A9W6VSN9_9ACTN</name>
<dbReference type="SUPFAM" id="SSF55831">
    <property type="entry name" value="Thymidylate synthase/dCMP hydroxymethylase"/>
    <property type="match status" value="1"/>
</dbReference>
<dbReference type="PANTHER" id="PTHR11548">
    <property type="entry name" value="THYMIDYLATE SYNTHASE 1"/>
    <property type="match status" value="1"/>
</dbReference>
<dbReference type="InterPro" id="IPR036926">
    <property type="entry name" value="Thymidate_synth/dCMP_Mease_sf"/>
</dbReference>
<dbReference type="Gene3D" id="3.30.572.10">
    <property type="entry name" value="Thymidylate synthase/dCMP hydroxymethylase domain"/>
    <property type="match status" value="1"/>
</dbReference>
<evidence type="ECO:0000256" key="1">
    <source>
        <dbReference type="ARBA" id="ARBA00022603"/>
    </source>
</evidence>
<feature type="domain" description="Thymidylate synthase/dCMP hydroxymethylase" evidence="3">
    <location>
        <begin position="30"/>
        <end position="244"/>
    </location>
</feature>
<evidence type="ECO:0000313" key="4">
    <source>
        <dbReference type="EMBL" id="GLY78875.1"/>
    </source>
</evidence>
<keyword evidence="1" id="KW-0489">Methyltransferase</keyword>
<dbReference type="Proteomes" id="UP001165135">
    <property type="component" value="Unassembled WGS sequence"/>
</dbReference>
<evidence type="ECO:0000259" key="3">
    <source>
        <dbReference type="Pfam" id="PF00303"/>
    </source>
</evidence>
<dbReference type="GO" id="GO:0005829">
    <property type="term" value="C:cytosol"/>
    <property type="evidence" value="ECO:0007669"/>
    <property type="project" value="TreeGrafter"/>
</dbReference>
<dbReference type="InterPro" id="IPR023451">
    <property type="entry name" value="Thymidate_synth/dCMP_Mease_dom"/>
</dbReference>
<organism evidence="4 5">
    <name type="scientific">Actinoallomurus iriomotensis</name>
    <dbReference type="NCBI Taxonomy" id="478107"/>
    <lineage>
        <taxon>Bacteria</taxon>
        <taxon>Bacillati</taxon>
        <taxon>Actinomycetota</taxon>
        <taxon>Actinomycetes</taxon>
        <taxon>Streptosporangiales</taxon>
        <taxon>Thermomonosporaceae</taxon>
        <taxon>Actinoallomurus</taxon>
    </lineage>
</organism>
<dbReference type="GO" id="GO:0004799">
    <property type="term" value="F:thymidylate synthase activity"/>
    <property type="evidence" value="ECO:0007669"/>
    <property type="project" value="TreeGrafter"/>
</dbReference>
<gene>
    <name evidence="4" type="ORF">Airi01_071420</name>
</gene>
<evidence type="ECO:0000256" key="2">
    <source>
        <dbReference type="ARBA" id="ARBA00022679"/>
    </source>
</evidence>
<dbReference type="GO" id="GO:0032259">
    <property type="term" value="P:methylation"/>
    <property type="evidence" value="ECO:0007669"/>
    <property type="project" value="UniProtKB-KW"/>
</dbReference>
<dbReference type="RefSeq" id="WP_285629707.1">
    <property type="nucleotide sequence ID" value="NZ_BSTJ01000010.1"/>
</dbReference>
<dbReference type="PANTHER" id="PTHR11548:SF9">
    <property type="entry name" value="THYMIDYLATE SYNTHASE"/>
    <property type="match status" value="1"/>
</dbReference>
<reference evidence="4" key="1">
    <citation type="submission" date="2023-03" db="EMBL/GenBank/DDBJ databases">
        <title>Actinoallomurus iriomotensis NBRC 103681.</title>
        <authorList>
            <person name="Ichikawa N."/>
            <person name="Sato H."/>
            <person name="Tonouchi N."/>
        </authorList>
    </citation>
    <scope>NUCLEOTIDE SEQUENCE</scope>
    <source>
        <strain evidence="4">NBRC 103681</strain>
    </source>
</reference>
<proteinExistence type="predicted"/>
<dbReference type="CDD" id="cd00351">
    <property type="entry name" value="TS_Pyrimidine_HMase"/>
    <property type="match status" value="1"/>
</dbReference>
<sequence length="339" mass="38505">MHPPRFPSFTDAYRAVLHRLHTGAEYTTASRGNRSRECLNVAFTLADPRRRTPYLKARRPNIVFNYAEALWYLSGRDDLAMIGYYAPRLRSLSRDGLHLTGTAYGPRLFRSPGADRPSQWEQVVDLLRHDPDSKRAVMTVMRPDELTDPANPDVACTLSLQFLLRGGRLHLVVGMRGNDAMIGLVCDVFSFTLIQEFTAVQLGAQLGTYTHQVASMHVNEPDLARMDVILAEPELGDPFPGFSLPADTSWDTIRHVLRWESELRTNRRRFDPEARPPAPASLYWRQVLLLFEVYRQIIHQPGEPIEAATLDALTPAHRWLVTQRWPTRAGAEPAESTIR</sequence>